<keyword evidence="5" id="KW-1133">Transmembrane helix</keyword>
<dbReference type="Pfam" id="PF12696">
    <property type="entry name" value="TraG-D_C"/>
    <property type="match status" value="1"/>
</dbReference>
<evidence type="ECO:0000313" key="9">
    <source>
        <dbReference type="EMBL" id="MBA5775653.1"/>
    </source>
</evidence>
<dbReference type="Gene3D" id="1.10.8.80">
    <property type="entry name" value="Magnesium chelatase subunit I, C-Terminal domain"/>
    <property type="match status" value="1"/>
</dbReference>
<feature type="compositionally biased region" description="Basic and acidic residues" evidence="7">
    <location>
        <begin position="646"/>
        <end position="662"/>
    </location>
</feature>
<feature type="compositionally biased region" description="Gly residues" evidence="7">
    <location>
        <begin position="1"/>
        <end position="10"/>
    </location>
</feature>
<proteinExistence type="inferred from homology"/>
<dbReference type="AlphaFoldDB" id="A0A839A801"/>
<dbReference type="EMBL" id="JACFXV010000013">
    <property type="protein sequence ID" value="MBA5775653.1"/>
    <property type="molecule type" value="Genomic_DNA"/>
</dbReference>
<feature type="region of interest" description="Disordered" evidence="7">
    <location>
        <begin position="577"/>
        <end position="672"/>
    </location>
</feature>
<evidence type="ECO:0000256" key="7">
    <source>
        <dbReference type="SAM" id="MobiDB-lite"/>
    </source>
</evidence>
<dbReference type="RefSeq" id="WP_182161317.1">
    <property type="nucleotide sequence ID" value="NZ_JACFXV010000013.1"/>
</dbReference>
<dbReference type="InterPro" id="IPR032689">
    <property type="entry name" value="TraG-D_C"/>
</dbReference>
<organism evidence="9 10">
    <name type="scientific">Stappia albiluteola</name>
    <dbReference type="NCBI Taxonomy" id="2758565"/>
    <lineage>
        <taxon>Bacteria</taxon>
        <taxon>Pseudomonadati</taxon>
        <taxon>Pseudomonadota</taxon>
        <taxon>Alphaproteobacteria</taxon>
        <taxon>Hyphomicrobiales</taxon>
        <taxon>Stappiaceae</taxon>
        <taxon>Stappia</taxon>
    </lineage>
</organism>
<comment type="caution">
    <text evidence="9">The sequence shown here is derived from an EMBL/GenBank/DDBJ whole genome shotgun (WGS) entry which is preliminary data.</text>
</comment>
<comment type="subcellular location">
    <subcellularLocation>
        <location evidence="1">Cell membrane</location>
        <topology evidence="1">Multi-pass membrane protein</topology>
    </subcellularLocation>
</comment>
<dbReference type="GO" id="GO:0005886">
    <property type="term" value="C:plasma membrane"/>
    <property type="evidence" value="ECO:0007669"/>
    <property type="project" value="UniProtKB-SubCell"/>
</dbReference>
<evidence type="ECO:0000256" key="2">
    <source>
        <dbReference type="ARBA" id="ARBA00008806"/>
    </source>
</evidence>
<dbReference type="Gene3D" id="3.40.50.300">
    <property type="entry name" value="P-loop containing nucleotide triphosphate hydrolases"/>
    <property type="match status" value="1"/>
</dbReference>
<sequence>MVLGRLFGGKGKGDKPKPLTQAQETRAAFLKSLDPMWREALLLINRDPDVDKAFKDEIYVNLQKGELDAARKTIRFVLRDMSPEQQDRVKHAGQHEAWASIDTLLDAGIIVPNSETVPVDGVVIGTARHEKDGGASDLVFHGEGHLLTVAPTGAGKGQRFVIPTLLDFEGPVVVLDPKGENYEQTAWRRNLYGQVYKWAPGEPDSDCYNPLDAVRGWDDARLLAELLIIPQSREPFWDNAAKDLLTGLIFYVIRSRPPERRNMREVCRCLTASKTDYEAMVKSLQGSEEERLRELGNTLESQSENLHASIATTLRTQLEAWRADEIVATTSSTTLGWTVETILVKDNIGVTLAAQQGRVPGWHSPASGRYERGMAASVYLIVPPDKIGAYRSVLRVMLGQHLAEAIKWRADIEKNNRLDEDLPESFPDWPMMFYLDELPQLGYMRIVEEAVAITRSYRVRLWLFTQDMAQLKEVYPKWESLLANCRCQIFFRPNEMSTATEIANRLGMRKDIWGGEDWVASPQKLMGPAFREDAVIFLDGLMIRSRMVPPVYANPALQAWIAEQKQEFGEDIIRAARATPPPSAPDDEPDASPSGGAGSAAPTKSESSQREDADLADNQEYQRRLAALQAEMRVRKAETSTLGPERSTKPPERPVESSEPPKRPPMPPKFDE</sequence>
<evidence type="ECO:0000259" key="8">
    <source>
        <dbReference type="Pfam" id="PF12696"/>
    </source>
</evidence>
<dbReference type="Proteomes" id="UP000541109">
    <property type="component" value="Unassembled WGS sequence"/>
</dbReference>
<protein>
    <submittedName>
        <fullName evidence="9">Type IV secretory system conjugative DNA transfer family protein</fullName>
    </submittedName>
</protein>
<keyword evidence="3" id="KW-1003">Cell membrane</keyword>
<dbReference type="InterPro" id="IPR027417">
    <property type="entry name" value="P-loop_NTPase"/>
</dbReference>
<dbReference type="PANTHER" id="PTHR37937:SF1">
    <property type="entry name" value="CONJUGATIVE TRANSFER: DNA TRANSPORT"/>
    <property type="match status" value="1"/>
</dbReference>
<evidence type="ECO:0000256" key="6">
    <source>
        <dbReference type="ARBA" id="ARBA00023136"/>
    </source>
</evidence>
<dbReference type="PANTHER" id="PTHR37937">
    <property type="entry name" value="CONJUGATIVE TRANSFER: DNA TRANSPORT"/>
    <property type="match status" value="1"/>
</dbReference>
<dbReference type="CDD" id="cd01127">
    <property type="entry name" value="TrwB_TraG_TraD_VirD4"/>
    <property type="match status" value="2"/>
</dbReference>
<evidence type="ECO:0000256" key="3">
    <source>
        <dbReference type="ARBA" id="ARBA00022475"/>
    </source>
</evidence>
<comment type="similarity">
    <text evidence="2">Belongs to the VirD4/TraG family.</text>
</comment>
<accession>A0A839A801</accession>
<feature type="compositionally biased region" description="Pro residues" evidence="7">
    <location>
        <begin position="663"/>
        <end position="672"/>
    </location>
</feature>
<keyword evidence="4" id="KW-0812">Transmembrane</keyword>
<evidence type="ECO:0000256" key="1">
    <source>
        <dbReference type="ARBA" id="ARBA00004651"/>
    </source>
</evidence>
<feature type="region of interest" description="Disordered" evidence="7">
    <location>
        <begin position="1"/>
        <end position="21"/>
    </location>
</feature>
<dbReference type="SUPFAM" id="SSF52540">
    <property type="entry name" value="P-loop containing nucleoside triphosphate hydrolases"/>
    <property type="match status" value="1"/>
</dbReference>
<feature type="domain" description="TraD/TraG TraM recognition site" evidence="8">
    <location>
        <begin position="430"/>
        <end position="509"/>
    </location>
</feature>
<evidence type="ECO:0000313" key="10">
    <source>
        <dbReference type="Proteomes" id="UP000541109"/>
    </source>
</evidence>
<gene>
    <name evidence="9" type="ORF">H2509_00780</name>
</gene>
<evidence type="ECO:0000256" key="4">
    <source>
        <dbReference type="ARBA" id="ARBA00022692"/>
    </source>
</evidence>
<reference evidence="9 10" key="1">
    <citation type="submission" date="2020-07" db="EMBL/GenBank/DDBJ databases">
        <title>Stappia sp., F7233, whole genome shotgun sequencing project.</title>
        <authorList>
            <person name="Jiang S."/>
            <person name="Liu Z.W."/>
            <person name="Du Z.J."/>
        </authorList>
    </citation>
    <scope>NUCLEOTIDE SEQUENCE [LARGE SCALE GENOMIC DNA]</scope>
    <source>
        <strain evidence="9 10">F7233</strain>
    </source>
</reference>
<keyword evidence="6" id="KW-0472">Membrane</keyword>
<dbReference type="InterPro" id="IPR003688">
    <property type="entry name" value="TraG/VirD4"/>
</dbReference>
<evidence type="ECO:0000256" key="5">
    <source>
        <dbReference type="ARBA" id="ARBA00022989"/>
    </source>
</evidence>
<name>A0A839A801_9HYPH</name>
<dbReference type="Pfam" id="PF02534">
    <property type="entry name" value="T4SS-DNA_transf"/>
    <property type="match status" value="1"/>
</dbReference>
<dbReference type="InterPro" id="IPR051539">
    <property type="entry name" value="T4SS-coupling_protein"/>
</dbReference>
<feature type="compositionally biased region" description="Low complexity" evidence="7">
    <location>
        <begin position="591"/>
        <end position="602"/>
    </location>
</feature>
<keyword evidence="10" id="KW-1185">Reference proteome</keyword>